<dbReference type="PANTHER" id="PTHR10925">
    <property type="entry name" value="N-ACETYLTRANSFERASE 10"/>
    <property type="match status" value="1"/>
</dbReference>
<name>A0A151SJM0_CAJCA</name>
<gene>
    <name evidence="3" type="ORF">KK1_001204</name>
</gene>
<dbReference type="Pfam" id="PF13718">
    <property type="entry name" value="GNAT_acetyltr_2"/>
    <property type="match status" value="1"/>
</dbReference>
<dbReference type="GO" id="GO:0005730">
    <property type="term" value="C:nucleolus"/>
    <property type="evidence" value="ECO:0007669"/>
    <property type="project" value="TreeGrafter"/>
</dbReference>
<dbReference type="EMBL" id="CM003613">
    <property type="protein sequence ID" value="KYP55000.1"/>
    <property type="molecule type" value="Genomic_DNA"/>
</dbReference>
<keyword evidence="1" id="KW-0472">Membrane</keyword>
<keyword evidence="1" id="KW-0812">Transmembrane</keyword>
<keyword evidence="4" id="KW-1185">Reference proteome</keyword>
<sequence length="95" mass="11026">MKFRTSFFLLNFIQYIWPHEHEKLSQVELLVVEEAAAIPLLVVRIMAIYVISHYKNSPNDLQLMVDASAHYFFFVLLGIHDFLSSSALVHLSYPT</sequence>
<feature type="transmembrane region" description="Helical" evidence="1">
    <location>
        <begin position="71"/>
        <end position="93"/>
    </location>
</feature>
<dbReference type="Proteomes" id="UP000075243">
    <property type="component" value="Chromosome 11"/>
</dbReference>
<dbReference type="GO" id="GO:0000049">
    <property type="term" value="F:tRNA binding"/>
    <property type="evidence" value="ECO:0007669"/>
    <property type="project" value="TreeGrafter"/>
</dbReference>
<organism evidence="3 4">
    <name type="scientific">Cajanus cajan</name>
    <name type="common">Pigeon pea</name>
    <name type="synonym">Cajanus indicus</name>
    <dbReference type="NCBI Taxonomy" id="3821"/>
    <lineage>
        <taxon>Eukaryota</taxon>
        <taxon>Viridiplantae</taxon>
        <taxon>Streptophyta</taxon>
        <taxon>Embryophyta</taxon>
        <taxon>Tracheophyta</taxon>
        <taxon>Spermatophyta</taxon>
        <taxon>Magnoliopsida</taxon>
        <taxon>eudicotyledons</taxon>
        <taxon>Gunneridae</taxon>
        <taxon>Pentapetalae</taxon>
        <taxon>rosids</taxon>
        <taxon>fabids</taxon>
        <taxon>Fabales</taxon>
        <taxon>Fabaceae</taxon>
        <taxon>Papilionoideae</taxon>
        <taxon>50 kb inversion clade</taxon>
        <taxon>NPAAA clade</taxon>
        <taxon>indigoferoid/millettioid clade</taxon>
        <taxon>Phaseoleae</taxon>
        <taxon>Cajanus</taxon>
    </lineage>
</organism>
<reference evidence="3 4" key="1">
    <citation type="journal article" date="2012" name="Nat. Biotechnol.">
        <title>Draft genome sequence of pigeonpea (Cajanus cajan), an orphan legume crop of resource-poor farmers.</title>
        <authorList>
            <person name="Varshney R.K."/>
            <person name="Chen W."/>
            <person name="Li Y."/>
            <person name="Bharti A.K."/>
            <person name="Saxena R.K."/>
            <person name="Schlueter J.A."/>
            <person name="Donoghue M.T."/>
            <person name="Azam S."/>
            <person name="Fan G."/>
            <person name="Whaley A.M."/>
            <person name="Farmer A.D."/>
            <person name="Sheridan J."/>
            <person name="Iwata A."/>
            <person name="Tuteja R."/>
            <person name="Penmetsa R.V."/>
            <person name="Wu W."/>
            <person name="Upadhyaya H.D."/>
            <person name="Yang S.P."/>
            <person name="Shah T."/>
            <person name="Saxena K.B."/>
            <person name="Michael T."/>
            <person name="McCombie W.R."/>
            <person name="Yang B."/>
            <person name="Zhang G."/>
            <person name="Yang H."/>
            <person name="Wang J."/>
            <person name="Spillane C."/>
            <person name="Cook D.R."/>
            <person name="May G.D."/>
            <person name="Xu X."/>
            <person name="Jackson S.A."/>
        </authorList>
    </citation>
    <scope>NUCLEOTIDE SEQUENCE [LARGE SCALE GENOMIC DNA]</scope>
    <source>
        <strain evidence="4">cv. Asha</strain>
    </source>
</reference>
<feature type="domain" description="N-acetyltransferase" evidence="2">
    <location>
        <begin position="44"/>
        <end position="78"/>
    </location>
</feature>
<dbReference type="GO" id="GO:1904812">
    <property type="term" value="P:rRNA acetylation involved in maturation of SSU-rRNA"/>
    <property type="evidence" value="ECO:0007669"/>
    <property type="project" value="TreeGrafter"/>
</dbReference>
<keyword evidence="1" id="KW-1133">Transmembrane helix</keyword>
<accession>A0A151SJM0</accession>
<dbReference type="AlphaFoldDB" id="A0A151SJM0"/>
<protein>
    <submittedName>
        <fullName evidence="3">UPF0202 protein At1g10490 family</fullName>
    </submittedName>
</protein>
<dbReference type="STRING" id="3821.A0A151SJM0"/>
<feature type="transmembrane region" description="Helical" evidence="1">
    <location>
        <begin position="29"/>
        <end position="51"/>
    </location>
</feature>
<dbReference type="InterPro" id="IPR000182">
    <property type="entry name" value="GNAT_dom"/>
</dbReference>
<dbReference type="Gramene" id="C.cajan_01172.t">
    <property type="protein sequence ID" value="C.cajan_01172.t"/>
    <property type="gene ID" value="C.cajan_01172"/>
</dbReference>
<dbReference type="Gene3D" id="3.40.630.30">
    <property type="match status" value="1"/>
</dbReference>
<proteinExistence type="predicted"/>
<evidence type="ECO:0000256" key="1">
    <source>
        <dbReference type="SAM" id="Phobius"/>
    </source>
</evidence>
<evidence type="ECO:0000313" key="3">
    <source>
        <dbReference type="EMBL" id="KYP55000.1"/>
    </source>
</evidence>
<evidence type="ECO:0000259" key="2">
    <source>
        <dbReference type="Pfam" id="PF13718"/>
    </source>
</evidence>
<dbReference type="InterPro" id="IPR032672">
    <property type="entry name" value="TmcA/NAT10/Kre33"/>
</dbReference>
<dbReference type="GO" id="GO:1990883">
    <property type="term" value="F:18S rRNA cytidine N-acetyltransferase activity"/>
    <property type="evidence" value="ECO:0007669"/>
    <property type="project" value="TreeGrafter"/>
</dbReference>
<evidence type="ECO:0000313" key="4">
    <source>
        <dbReference type="Proteomes" id="UP000075243"/>
    </source>
</evidence>
<dbReference type="PANTHER" id="PTHR10925:SF5">
    <property type="entry name" value="RNA CYTIDINE ACETYLTRANSFERASE"/>
    <property type="match status" value="1"/>
</dbReference>
<dbReference type="GO" id="GO:0030686">
    <property type="term" value="C:90S preribosome"/>
    <property type="evidence" value="ECO:0007669"/>
    <property type="project" value="TreeGrafter"/>
</dbReference>